<dbReference type="AlphaFoldDB" id="A0A1H2KGM6"/>
<proteinExistence type="predicted"/>
<dbReference type="EMBL" id="FNLM01000034">
    <property type="protein sequence ID" value="SDU67857.1"/>
    <property type="molecule type" value="Genomic_DNA"/>
</dbReference>
<gene>
    <name evidence="1" type="ORF">SAMN04488548_1343233</name>
</gene>
<protein>
    <submittedName>
        <fullName evidence="1">Uncharacterized protein</fullName>
    </submittedName>
</protein>
<evidence type="ECO:0000313" key="2">
    <source>
        <dbReference type="Proteomes" id="UP000183180"/>
    </source>
</evidence>
<name>A0A1H2KGM6_9ACTN</name>
<dbReference type="Proteomes" id="UP000183180">
    <property type="component" value="Unassembled WGS sequence"/>
</dbReference>
<organism evidence="1 2">
    <name type="scientific">Gordonia westfalica</name>
    <dbReference type="NCBI Taxonomy" id="158898"/>
    <lineage>
        <taxon>Bacteria</taxon>
        <taxon>Bacillati</taxon>
        <taxon>Actinomycetota</taxon>
        <taxon>Actinomycetes</taxon>
        <taxon>Mycobacteriales</taxon>
        <taxon>Gordoniaceae</taxon>
        <taxon>Gordonia</taxon>
    </lineage>
</organism>
<accession>A0A1H2KGM6</accession>
<evidence type="ECO:0000313" key="1">
    <source>
        <dbReference type="EMBL" id="SDU67857.1"/>
    </source>
</evidence>
<dbReference type="STRING" id="158898.SAMN04488548_1343233"/>
<reference evidence="1 2" key="1">
    <citation type="submission" date="2016-10" db="EMBL/GenBank/DDBJ databases">
        <authorList>
            <person name="de Groot N.N."/>
        </authorList>
    </citation>
    <scope>NUCLEOTIDE SEQUENCE [LARGE SCALE GENOMIC DNA]</scope>
    <source>
        <strain evidence="1 2">DSM 44215</strain>
    </source>
</reference>
<sequence>MKRLVCVVLAVIVVAAGLVLGGGQGSAAPQLPRITVTGDNMGTFGDHSYCRGVLHVGLTAAPSKRGVVRVTLTSSGFTGNGAGWKRNPVCKLLIGTVHTSGIAYAKWNFFNVDFGPRRGQRVVHDIRTGSGVVQFQAVSYARNSPVRVMQSYGVSHYMLVP</sequence>